<dbReference type="InterPro" id="IPR003423">
    <property type="entry name" value="OMP_efflux"/>
</dbReference>
<proteinExistence type="inferred from homology"/>
<name>A0A841ET75_9BACT</name>
<evidence type="ECO:0000313" key="10">
    <source>
        <dbReference type="Proteomes" id="UP000524404"/>
    </source>
</evidence>
<dbReference type="AlphaFoldDB" id="A0A841ET75"/>
<keyword evidence="5" id="KW-0812">Transmembrane</keyword>
<sequence length="452" mass="51076">MRKLLRGNLLLFSILITSQIVKAQQSYSLREAVDYAVKNHISIKNAQIDILSAEARVSELKGIGLPQLNGNFGYTNNLIIQKVFVPAKTLDPTNPNLTDNDVTPLAFAVKNNAQAGVNLSQILFDGSYLLGLKAADVYKELSKKTLVQTKQQAAENVTKAYYIILVNEERIKLLDLNIGRLDSLLRDTRALNIQGFAEKIDVQRLEVQMNNLKIEAKNVQRLQDLSYHLLKFQMGKMITETITLTDKLADINITEVLPETQQDFKYANRIEYSILETQNRLAELDLKNQKVGYLPRVMLTSGYSYSAGRPSFTDLVTKPWFNAASLGLSIQIPIFDGFQKKYKIVQSQNSLQKVKNSFELLEKSIDLQVTQSHITLKNAYETLEEQKANMELAKEVVRVSKIKYQQGVGSNLEVVNAEIAYKEAQTNYFTTFYNALVAKVDLDKALGRLYSE</sequence>
<keyword evidence="10" id="KW-1185">Reference proteome</keyword>
<evidence type="ECO:0000256" key="3">
    <source>
        <dbReference type="ARBA" id="ARBA00022448"/>
    </source>
</evidence>
<evidence type="ECO:0000256" key="5">
    <source>
        <dbReference type="ARBA" id="ARBA00022692"/>
    </source>
</evidence>
<protein>
    <submittedName>
        <fullName evidence="9">Outer membrane protein TolC</fullName>
    </submittedName>
</protein>
<gene>
    <name evidence="9" type="ORF">HNP25_002906</name>
</gene>
<dbReference type="RefSeq" id="WP_229202870.1">
    <property type="nucleotide sequence ID" value="NZ_JACHKT010000021.1"/>
</dbReference>
<dbReference type="GO" id="GO:0015562">
    <property type="term" value="F:efflux transmembrane transporter activity"/>
    <property type="evidence" value="ECO:0007669"/>
    <property type="project" value="InterPro"/>
</dbReference>
<dbReference type="Pfam" id="PF02321">
    <property type="entry name" value="OEP"/>
    <property type="match status" value="1"/>
</dbReference>
<dbReference type="PANTHER" id="PTHR30026">
    <property type="entry name" value="OUTER MEMBRANE PROTEIN TOLC"/>
    <property type="match status" value="1"/>
</dbReference>
<feature type="chain" id="PRO_5032565574" evidence="8">
    <location>
        <begin position="24"/>
        <end position="452"/>
    </location>
</feature>
<dbReference type="Proteomes" id="UP000524404">
    <property type="component" value="Unassembled WGS sequence"/>
</dbReference>
<evidence type="ECO:0000256" key="7">
    <source>
        <dbReference type="ARBA" id="ARBA00023237"/>
    </source>
</evidence>
<dbReference type="SUPFAM" id="SSF56954">
    <property type="entry name" value="Outer membrane efflux proteins (OEP)"/>
    <property type="match status" value="1"/>
</dbReference>
<dbReference type="GO" id="GO:0009279">
    <property type="term" value="C:cell outer membrane"/>
    <property type="evidence" value="ECO:0007669"/>
    <property type="project" value="UniProtKB-SubCell"/>
</dbReference>
<reference evidence="9 10" key="1">
    <citation type="submission" date="2020-08" db="EMBL/GenBank/DDBJ databases">
        <title>Functional genomics of gut bacteria from endangered species of beetles.</title>
        <authorList>
            <person name="Carlos-Shanley C."/>
        </authorList>
    </citation>
    <scope>NUCLEOTIDE SEQUENCE [LARGE SCALE GENOMIC DNA]</scope>
    <source>
        <strain evidence="9 10">S00070</strain>
    </source>
</reference>
<evidence type="ECO:0000313" key="9">
    <source>
        <dbReference type="EMBL" id="MBB6004243.1"/>
    </source>
</evidence>
<keyword evidence="8" id="KW-0732">Signal</keyword>
<dbReference type="InterPro" id="IPR051906">
    <property type="entry name" value="TolC-like"/>
</dbReference>
<evidence type="ECO:0000256" key="2">
    <source>
        <dbReference type="ARBA" id="ARBA00007613"/>
    </source>
</evidence>
<dbReference type="Gene3D" id="1.20.1600.10">
    <property type="entry name" value="Outer membrane efflux proteins (OEP)"/>
    <property type="match status" value="1"/>
</dbReference>
<keyword evidence="4" id="KW-1134">Transmembrane beta strand</keyword>
<evidence type="ECO:0000256" key="1">
    <source>
        <dbReference type="ARBA" id="ARBA00004442"/>
    </source>
</evidence>
<organism evidence="9 10">
    <name type="scientific">Arcicella rosea</name>
    <dbReference type="NCBI Taxonomy" id="502909"/>
    <lineage>
        <taxon>Bacteria</taxon>
        <taxon>Pseudomonadati</taxon>
        <taxon>Bacteroidota</taxon>
        <taxon>Cytophagia</taxon>
        <taxon>Cytophagales</taxon>
        <taxon>Flectobacillaceae</taxon>
        <taxon>Arcicella</taxon>
    </lineage>
</organism>
<comment type="caution">
    <text evidence="9">The sequence shown here is derived from an EMBL/GenBank/DDBJ whole genome shotgun (WGS) entry which is preliminary data.</text>
</comment>
<dbReference type="PANTHER" id="PTHR30026:SF20">
    <property type="entry name" value="OUTER MEMBRANE PROTEIN TOLC"/>
    <property type="match status" value="1"/>
</dbReference>
<evidence type="ECO:0000256" key="6">
    <source>
        <dbReference type="ARBA" id="ARBA00023136"/>
    </source>
</evidence>
<comment type="subcellular location">
    <subcellularLocation>
        <location evidence="1">Cell outer membrane</location>
    </subcellularLocation>
</comment>
<feature type="signal peptide" evidence="8">
    <location>
        <begin position="1"/>
        <end position="23"/>
    </location>
</feature>
<dbReference type="GO" id="GO:1990281">
    <property type="term" value="C:efflux pump complex"/>
    <property type="evidence" value="ECO:0007669"/>
    <property type="project" value="TreeGrafter"/>
</dbReference>
<evidence type="ECO:0000256" key="8">
    <source>
        <dbReference type="SAM" id="SignalP"/>
    </source>
</evidence>
<comment type="similarity">
    <text evidence="2">Belongs to the outer membrane factor (OMF) (TC 1.B.17) family.</text>
</comment>
<accession>A0A841ET75</accession>
<keyword evidence="7" id="KW-0998">Cell outer membrane</keyword>
<evidence type="ECO:0000256" key="4">
    <source>
        <dbReference type="ARBA" id="ARBA00022452"/>
    </source>
</evidence>
<keyword evidence="3" id="KW-0813">Transport</keyword>
<dbReference type="GO" id="GO:0015288">
    <property type="term" value="F:porin activity"/>
    <property type="evidence" value="ECO:0007669"/>
    <property type="project" value="TreeGrafter"/>
</dbReference>
<keyword evidence="6" id="KW-0472">Membrane</keyword>
<dbReference type="EMBL" id="JACHKT010000021">
    <property type="protein sequence ID" value="MBB6004243.1"/>
    <property type="molecule type" value="Genomic_DNA"/>
</dbReference>